<organism evidence="1 2">
    <name type="scientific">Segatella copri</name>
    <dbReference type="NCBI Taxonomy" id="165179"/>
    <lineage>
        <taxon>Bacteria</taxon>
        <taxon>Pseudomonadati</taxon>
        <taxon>Bacteroidota</taxon>
        <taxon>Bacteroidia</taxon>
        <taxon>Bacteroidales</taxon>
        <taxon>Prevotellaceae</taxon>
        <taxon>Segatella</taxon>
    </lineage>
</organism>
<evidence type="ECO:0000313" key="2">
    <source>
        <dbReference type="Proteomes" id="UP000283785"/>
    </source>
</evidence>
<protein>
    <submittedName>
        <fullName evidence="1">DUF3987 domain-containing protein</fullName>
    </submittedName>
</protein>
<dbReference type="EMBL" id="QSAG01000004">
    <property type="protein sequence ID" value="RGW44143.1"/>
    <property type="molecule type" value="Genomic_DNA"/>
</dbReference>
<name>A0AA92W6N2_9BACT</name>
<gene>
    <name evidence="1" type="ORF">DWV76_04155</name>
</gene>
<dbReference type="Pfam" id="PF13148">
    <property type="entry name" value="DUF3987"/>
    <property type="match status" value="1"/>
</dbReference>
<comment type="caution">
    <text evidence="1">The sequence shown here is derived from an EMBL/GenBank/DDBJ whole genome shotgun (WGS) entry which is preliminary data.</text>
</comment>
<evidence type="ECO:0000313" key="1">
    <source>
        <dbReference type="EMBL" id="RGW44143.1"/>
    </source>
</evidence>
<reference evidence="1 2" key="1">
    <citation type="submission" date="2018-08" db="EMBL/GenBank/DDBJ databases">
        <title>A genome reference for cultivated species of the human gut microbiota.</title>
        <authorList>
            <person name="Zou Y."/>
            <person name="Xue W."/>
            <person name="Luo G."/>
        </authorList>
    </citation>
    <scope>NUCLEOTIDE SEQUENCE [LARGE SCALE GENOMIC DNA]</scope>
    <source>
        <strain evidence="1 2">AF12-50</strain>
    </source>
</reference>
<dbReference type="InterPro" id="IPR025048">
    <property type="entry name" value="DUF3987"/>
</dbReference>
<dbReference type="Proteomes" id="UP000283785">
    <property type="component" value="Unassembled WGS sequence"/>
</dbReference>
<dbReference type="AlphaFoldDB" id="A0AA92W6N2"/>
<proteinExistence type="predicted"/>
<sequence length="835" mass="94236">MSCYLIKVENGHKVARSITSEEEYKQLRGSNEQKANLRLARAGNNAAKRRLVQFNYSGHYPQGVVKGMKLPSGAFGFDMDEPEAFAKAAKLLLKEPDKYGLLMLERSARQGGHAVFEREKGKTVLENQVRIATMLKCEMDTSAHDINRVYFTTTSDDEDLLFLSPRLFKDEYDEAAVAAEGKVLEERERYGQEELPEGAHKANKHYEPWKEEIKKNPQGSFKSQELKNSRISTSAASASAASTAASTTSAAQDNYLGIPYGEIIKKWWQMYNDGQEPMRSNRNTLTFELAVNLRHICGFDRNQLAQIIPCYDGFPEQEKMACINSALNEKITQMPKRLKDVLSAIRQERMKQGNAGGGSAADNEALVNALDEANAKDDLFYYNALPKLPQGIRDSISAVGPALALPVITAICPAIGMLATGVKVSVHGKMNSLNLISYIAGDFASGKGSIDPVIDAWTSEVKEMDKMYQQKEDEWRAKKRAAKNKKEQPEEPKLPVRCLTLNNTVANLAERLANTEGKHAFSFTPEADTVAQKWKSAMSDFSVMLRQAYDGTSYEREARSADAVNVHIDRLLWNVVMCGTPDALYRVVSNYTDGFQSRIIVAKTPDNTFTPLSDNMYVMNERQRDRIIQIAHLLPLLTGEVVLPKLEDKGREWLEQIRLETMKNDDKVKARQRFRICPTTMRMMTCIMLCKVLETLIQKHGFNGAEKQLKESPDLWKGMLVKTQTPAMLNVFDVLADYQLDNALYFFRSRIEEAFSSKDYCCQSAWDRCRRGKNDSIFERLDVTFTFEQAEQQSVAVKGASATHESVKQMLKNWKRQGLISVLPDRHYQKVSPTI</sequence>
<accession>A0AA92W6N2</accession>
<dbReference type="RefSeq" id="WP_118063869.1">
    <property type="nucleotide sequence ID" value="NZ_QSAG01000004.1"/>
</dbReference>